<gene>
    <name evidence="5" type="ORF">DI09_232p20</name>
</gene>
<dbReference type="GeneID" id="25259147"/>
<dbReference type="GO" id="GO:0019773">
    <property type="term" value="C:proteasome core complex, alpha-subunit complex"/>
    <property type="evidence" value="ECO:0007669"/>
    <property type="project" value="UniProtKB-UniRule"/>
</dbReference>
<evidence type="ECO:0000256" key="1">
    <source>
        <dbReference type="ARBA" id="ARBA00022942"/>
    </source>
</evidence>
<proteinExistence type="inferred from homology"/>
<dbReference type="GO" id="GO:0006511">
    <property type="term" value="P:ubiquitin-dependent protein catabolic process"/>
    <property type="evidence" value="ECO:0007669"/>
    <property type="project" value="InterPro"/>
</dbReference>
<dbReference type="GO" id="GO:0005634">
    <property type="term" value="C:nucleus"/>
    <property type="evidence" value="ECO:0007669"/>
    <property type="project" value="UniProtKB-SubCell"/>
</dbReference>
<dbReference type="InterPro" id="IPR050115">
    <property type="entry name" value="Proteasome_alpha"/>
</dbReference>
<evidence type="ECO:0000313" key="5">
    <source>
        <dbReference type="EMBL" id="KGG51968.1"/>
    </source>
</evidence>
<dbReference type="AlphaFoldDB" id="A0A098VSC3"/>
<evidence type="ECO:0000259" key="4">
    <source>
        <dbReference type="PROSITE" id="PS00388"/>
    </source>
</evidence>
<keyword evidence="1 2" id="KW-0647">Proteasome</keyword>
<feature type="domain" description="Proteasome alpha-type subunits" evidence="4">
    <location>
        <begin position="8"/>
        <end position="30"/>
    </location>
</feature>
<dbReference type="PANTHER" id="PTHR11599">
    <property type="entry name" value="PROTEASOME SUBUNIT ALPHA/BETA"/>
    <property type="match status" value="1"/>
</dbReference>
<evidence type="ECO:0000313" key="6">
    <source>
        <dbReference type="Proteomes" id="UP000029725"/>
    </source>
</evidence>
<dbReference type="PROSITE" id="PS51475">
    <property type="entry name" value="PROTEASOME_ALPHA_2"/>
    <property type="match status" value="1"/>
</dbReference>
<comment type="subunit">
    <text evidence="3">The 26S proteasome consists of a 20S proteasome core and two 19S regulatory subunits.</text>
</comment>
<protein>
    <recommendedName>
        <fullName evidence="3">Proteasome subunit alpha type</fullName>
    </recommendedName>
</protein>
<dbReference type="InterPro" id="IPR023332">
    <property type="entry name" value="Proteasome_alpha-type"/>
</dbReference>
<reference evidence="5 6" key="1">
    <citation type="submission" date="2014-04" db="EMBL/GenBank/DDBJ databases">
        <title>A new species of microsporidia sheds light on the evolution of extreme parasitism.</title>
        <authorList>
            <person name="Haag K.L."/>
            <person name="James T.Y."/>
            <person name="Larsson R."/>
            <person name="Schaer T.M."/>
            <person name="Refardt D."/>
            <person name="Pombert J.-F."/>
            <person name="Ebert D."/>
        </authorList>
    </citation>
    <scope>NUCLEOTIDE SEQUENCE [LARGE SCALE GENOMIC DNA]</scope>
    <source>
        <strain evidence="5 6">UGP3</strain>
        <tissue evidence="5">Spores</tissue>
    </source>
</reference>
<dbReference type="SMART" id="SM00948">
    <property type="entry name" value="Proteasome_A_N"/>
    <property type="match status" value="1"/>
</dbReference>
<keyword evidence="3" id="KW-0539">Nucleus</keyword>
<dbReference type="EMBL" id="JMKJ01000147">
    <property type="protein sequence ID" value="KGG51968.1"/>
    <property type="molecule type" value="Genomic_DNA"/>
</dbReference>
<dbReference type="VEuPathDB" id="MicrosporidiaDB:DI09_232p20"/>
<dbReference type="Gene3D" id="3.60.20.10">
    <property type="entry name" value="Glutamine Phosphoribosylpyrophosphate, subunit 1, domain 1"/>
    <property type="match status" value="1"/>
</dbReference>
<dbReference type="RefSeq" id="XP_013238404.1">
    <property type="nucleotide sequence ID" value="XM_013382950.1"/>
</dbReference>
<dbReference type="OrthoDB" id="431557at2759"/>
<dbReference type="InterPro" id="IPR000426">
    <property type="entry name" value="Proteasome_asu_N"/>
</dbReference>
<dbReference type="InterPro" id="IPR001353">
    <property type="entry name" value="Proteasome_sua/b"/>
</dbReference>
<organism evidence="5 6">
    <name type="scientific">Mitosporidium daphniae</name>
    <dbReference type="NCBI Taxonomy" id="1485682"/>
    <lineage>
        <taxon>Eukaryota</taxon>
        <taxon>Fungi</taxon>
        <taxon>Fungi incertae sedis</taxon>
        <taxon>Microsporidia</taxon>
        <taxon>Mitosporidium</taxon>
    </lineage>
</organism>
<dbReference type="InterPro" id="IPR029055">
    <property type="entry name" value="Ntn_hydrolases_N"/>
</dbReference>
<dbReference type="SUPFAM" id="SSF56235">
    <property type="entry name" value="N-terminal nucleophile aminohydrolases (Ntn hydrolases)"/>
    <property type="match status" value="1"/>
</dbReference>
<dbReference type="GO" id="GO:0005737">
    <property type="term" value="C:cytoplasm"/>
    <property type="evidence" value="ECO:0007669"/>
    <property type="project" value="UniProtKB-SubCell"/>
</dbReference>
<keyword evidence="3" id="KW-0963">Cytoplasm</keyword>
<comment type="subcellular location">
    <subcellularLocation>
        <location evidence="3">Cytoplasm</location>
    </subcellularLocation>
    <subcellularLocation>
        <location evidence="3">Nucleus</location>
    </subcellularLocation>
</comment>
<evidence type="ECO:0000256" key="3">
    <source>
        <dbReference type="RuleBase" id="RU000551"/>
    </source>
</evidence>
<dbReference type="Pfam" id="PF00227">
    <property type="entry name" value="Proteasome"/>
    <property type="match status" value="1"/>
</dbReference>
<dbReference type="PROSITE" id="PS00388">
    <property type="entry name" value="PROTEASOME_ALPHA_1"/>
    <property type="match status" value="1"/>
</dbReference>
<keyword evidence="6" id="KW-1185">Reference proteome</keyword>
<name>A0A098VSC3_9MICR</name>
<comment type="caution">
    <text evidence="5">The sequence shown here is derived from an EMBL/GenBank/DDBJ whole genome shotgun (WGS) entry which is preliminary data.</text>
</comment>
<evidence type="ECO:0000256" key="2">
    <source>
        <dbReference type="PROSITE-ProRule" id="PRU00808"/>
    </source>
</evidence>
<dbReference type="Pfam" id="PF10584">
    <property type="entry name" value="Proteasome_A_N"/>
    <property type="match status" value="1"/>
</dbReference>
<accession>A0A098VSC3</accession>
<dbReference type="HOGENOM" id="CLU_035750_4_2_1"/>
<sequence length="206" mass="22272">MYLPRSEYDRGVNTFSPEGRLFQVEYAMEAIKLGTTVIGLKTAQGIVLAAEKRISSSLLLPSSIEKIIEVDSHVGMALSGVAADSRLIMDHARLEATNHTFVYEEPIPMESIAQSVGDLALRFGEGIDGQKAIMSRPFGVSILIAGIDSKNGPILYHTDPSGTYLEFDAKAIGAGSEAAMITLESSYKKVRKLPFIITVIVGYFIG</sequence>
<comment type="similarity">
    <text evidence="2 3">Belongs to the peptidase T1A family.</text>
</comment>
<dbReference type="Proteomes" id="UP000029725">
    <property type="component" value="Unassembled WGS sequence"/>
</dbReference>